<dbReference type="EMBL" id="MPDP01000084">
    <property type="protein sequence ID" value="KAK1483642.1"/>
    <property type="molecule type" value="Genomic_DNA"/>
</dbReference>
<gene>
    <name evidence="5" type="ORF">CCUS01_15704</name>
</gene>
<feature type="region of interest" description="Disordered" evidence="2">
    <location>
        <begin position="854"/>
        <end position="962"/>
    </location>
</feature>
<evidence type="ECO:0000313" key="6">
    <source>
        <dbReference type="Proteomes" id="UP001239213"/>
    </source>
</evidence>
<dbReference type="Gene3D" id="1.10.10.60">
    <property type="entry name" value="Homeodomain-like"/>
    <property type="match status" value="1"/>
</dbReference>
<feature type="domain" description="Rhodanese" evidence="4">
    <location>
        <begin position="682"/>
        <end position="708"/>
    </location>
</feature>
<feature type="region of interest" description="Disordered" evidence="2">
    <location>
        <begin position="507"/>
        <end position="570"/>
    </location>
</feature>
<feature type="region of interest" description="Disordered" evidence="2">
    <location>
        <begin position="798"/>
        <end position="838"/>
    </location>
</feature>
<keyword evidence="1" id="KW-0539">Nucleus</keyword>
<organism evidence="5 6">
    <name type="scientific">Colletotrichum cuscutae</name>
    <dbReference type="NCBI Taxonomy" id="1209917"/>
    <lineage>
        <taxon>Eukaryota</taxon>
        <taxon>Fungi</taxon>
        <taxon>Dikarya</taxon>
        <taxon>Ascomycota</taxon>
        <taxon>Pezizomycotina</taxon>
        <taxon>Sordariomycetes</taxon>
        <taxon>Hypocreomycetidae</taxon>
        <taxon>Glomerellales</taxon>
        <taxon>Glomerellaceae</taxon>
        <taxon>Colletotrichum</taxon>
        <taxon>Colletotrichum acutatum species complex</taxon>
    </lineage>
</organism>
<protein>
    <recommendedName>
        <fullName evidence="7">Tyrosine-protein phosphatase non-receptor type 6</fullName>
    </recommendedName>
</protein>
<dbReference type="SUPFAM" id="SSF52821">
    <property type="entry name" value="Rhodanese/Cell cycle control phosphatase"/>
    <property type="match status" value="1"/>
</dbReference>
<dbReference type="InterPro" id="IPR009057">
    <property type="entry name" value="Homeodomain-like_sf"/>
</dbReference>
<dbReference type="PROSITE" id="PS50206">
    <property type="entry name" value="RHODANESE_3"/>
    <property type="match status" value="1"/>
</dbReference>
<sequence>MDDHQPYVTIRSRRPHDGNSVSSADSTVGARVSAIQSRRVRVDSQAGHDQYGSSSGDAPRPATHDISRVSYHVKHLDSFAQTLENSANRAFPNRGKSSQRYSKVQTLLLHWGCDDLFVLPELEDLERCLREDYAFGTEIFPIPSENSHLELMMQVGKLIKDHEAQDTLFLVYYGGHARIDESRQSTWCATRHPDSPWLQWSAIQTLLERSASDVLILLDCCAGAASATFPNGNSITETISASSWDAIAPDPGRYSFTNALIEVMQEWRLRTFSAAMLHAEVLARLKHPRPVNINGKVFEARSTPVHFMMTSNHKAPSIELSRVVPAEQRPPSPPLDAAITADESGSPEGMIGGRGPGAPMAGEPNEDTPHVMISLALEDNQQLDLSAWEQWLSNFPALAKYVKVQGVFKSHSTLLLLSMPVMVWDLLPEDHATSFIAFIRSNNLVSERSRKDEEARVDVPVSRGARIAHDNTQPDSASMGTFFSEVTYTNAPTITGSVVGTQVRGSEPNVRVNEGGQTNIQELDAESPLSSPIVRPSRPLQSPNSTASIGTLQRHHTSSSQVSSDGAPISRSMILNQQRSARRTMLHDIPEPPKFSQHVEILLQQYYKQEPLPNDDQKNFVASNLGIELWHVEAWFHHRRERDVVSKQFQTLRMGGGPTSEAYQGAQMILPHHLQRIIEVLSSSRILMIDLRPPADFEKSHIVGAINLRAPLNFIKEASFDMIERAFPDQRSRQVFGEWQSTTCMVIYDRVIDASRDCPLADTLYDKFRTWGWPGRCFVLKGHYKEFNVSYKTSITGSKVSGEAGHQQQQQQQQQQNPDPLRQETSAAAPSETDDAAARRAQYQELLAQIDDEGIVASSSSNNSSGYYTSSSRPDPNHDHDPSAASSGRGARATTSQHERDLEAEFRRRVPDLYRKALEVHDNNGSGGGRAAETPRDTPASAPAPGAASDDTGNGGGGGGTGIAETVTGAAAAAALAAAKSSEEAATGTATRWDGGSALRRGGGGGVNANTTDGEEDRNSTTTFGFDTKAPLVEYLDRGLSHIRQGKPVTSAASDSWRPIDVAPTSSSSSSSLSLSLTNTTNTAIGGMSKLAAEGCHAHFDSGAAVALATPLGSSDDSYVKISGGDAQYAGDLPARLGSPPNPGHQHQQYHHHYRQNQNQNQNQHRGGLVGGKDGTMRDAHVVVGPSGDETPKRGRGGFLNKVLRRA</sequence>
<comment type="subcellular location">
    <subcellularLocation>
        <location evidence="1">Nucleus</location>
    </subcellularLocation>
</comment>
<dbReference type="SUPFAM" id="SSF46689">
    <property type="entry name" value="Homeodomain-like"/>
    <property type="match status" value="1"/>
</dbReference>
<feature type="compositionally biased region" description="Low complexity" evidence="2">
    <location>
        <begin position="1065"/>
        <end position="1075"/>
    </location>
</feature>
<dbReference type="GO" id="GO:0005634">
    <property type="term" value="C:nucleus"/>
    <property type="evidence" value="ECO:0007669"/>
    <property type="project" value="UniProtKB-SubCell"/>
</dbReference>
<feature type="compositionally biased region" description="Polar residues" evidence="2">
    <location>
        <begin position="539"/>
        <end position="551"/>
    </location>
</feature>
<accession>A0AAI9VHY0</accession>
<evidence type="ECO:0000256" key="1">
    <source>
        <dbReference type="PROSITE-ProRule" id="PRU00108"/>
    </source>
</evidence>
<dbReference type="PROSITE" id="PS50071">
    <property type="entry name" value="HOMEOBOX_2"/>
    <property type="match status" value="1"/>
</dbReference>
<keyword evidence="6" id="KW-1185">Reference proteome</keyword>
<dbReference type="AlphaFoldDB" id="A0AAI9VHY0"/>
<feature type="compositionally biased region" description="Low complexity" evidence="2">
    <location>
        <begin position="937"/>
        <end position="952"/>
    </location>
</feature>
<evidence type="ECO:0000256" key="2">
    <source>
        <dbReference type="SAM" id="MobiDB-lite"/>
    </source>
</evidence>
<feature type="region of interest" description="Disordered" evidence="2">
    <location>
        <begin position="1"/>
        <end position="63"/>
    </location>
</feature>
<name>A0AAI9VHY0_9PEZI</name>
<feature type="region of interest" description="Disordered" evidence="2">
    <location>
        <begin position="326"/>
        <end position="366"/>
    </location>
</feature>
<comment type="caution">
    <text evidence="5">The sequence shown here is derived from an EMBL/GenBank/DDBJ whole genome shotgun (WGS) entry which is preliminary data.</text>
</comment>
<keyword evidence="1" id="KW-0371">Homeobox</keyword>
<dbReference type="Proteomes" id="UP001239213">
    <property type="component" value="Unassembled WGS sequence"/>
</dbReference>
<evidence type="ECO:0000259" key="3">
    <source>
        <dbReference type="PROSITE" id="PS50071"/>
    </source>
</evidence>
<feature type="compositionally biased region" description="Low complexity" evidence="2">
    <location>
        <begin position="1156"/>
        <end position="1166"/>
    </location>
</feature>
<evidence type="ECO:0008006" key="7">
    <source>
        <dbReference type="Google" id="ProtNLM"/>
    </source>
</evidence>
<feature type="compositionally biased region" description="Gly residues" evidence="2">
    <location>
        <begin position="953"/>
        <end position="962"/>
    </location>
</feature>
<evidence type="ECO:0000313" key="5">
    <source>
        <dbReference type="EMBL" id="KAK1483642.1"/>
    </source>
</evidence>
<feature type="region of interest" description="Disordered" evidence="2">
    <location>
        <begin position="981"/>
        <end position="1025"/>
    </location>
</feature>
<dbReference type="InterPro" id="IPR001356">
    <property type="entry name" value="HD"/>
</dbReference>
<feature type="compositionally biased region" description="Low complexity" evidence="2">
    <location>
        <begin position="858"/>
        <end position="872"/>
    </location>
</feature>
<feature type="compositionally biased region" description="Basic and acidic residues" evidence="2">
    <location>
        <begin position="897"/>
        <end position="922"/>
    </location>
</feature>
<dbReference type="InterPro" id="IPR001763">
    <property type="entry name" value="Rhodanese-like_dom"/>
</dbReference>
<feature type="compositionally biased region" description="Low complexity" evidence="2">
    <location>
        <begin position="807"/>
        <end position="816"/>
    </location>
</feature>
<evidence type="ECO:0000259" key="4">
    <source>
        <dbReference type="PROSITE" id="PS50206"/>
    </source>
</evidence>
<reference evidence="5" key="1">
    <citation type="submission" date="2016-11" db="EMBL/GenBank/DDBJ databases">
        <title>The genome sequence of Colletotrichum cuscutae.</title>
        <authorList>
            <person name="Baroncelli R."/>
        </authorList>
    </citation>
    <scope>NUCLEOTIDE SEQUENCE</scope>
    <source>
        <strain evidence="5">IMI 304802</strain>
    </source>
</reference>
<feature type="compositionally biased region" description="Low complexity" evidence="2">
    <location>
        <begin position="883"/>
        <end position="896"/>
    </location>
</feature>
<feature type="DNA-binding region" description="Homeobox" evidence="1">
    <location>
        <begin position="605"/>
        <end position="647"/>
    </location>
</feature>
<keyword evidence="1" id="KW-0238">DNA-binding</keyword>
<feature type="region of interest" description="Disordered" evidence="2">
    <location>
        <begin position="1136"/>
        <end position="1207"/>
    </location>
</feature>
<dbReference type="GO" id="GO:0003677">
    <property type="term" value="F:DNA binding"/>
    <property type="evidence" value="ECO:0007669"/>
    <property type="project" value="UniProtKB-UniRule"/>
</dbReference>
<feature type="domain" description="Homeobox" evidence="3">
    <location>
        <begin position="603"/>
        <end position="646"/>
    </location>
</feature>
<dbReference type="InterPro" id="IPR036873">
    <property type="entry name" value="Rhodanese-like_dom_sf"/>
</dbReference>
<dbReference type="Gene3D" id="3.40.250.10">
    <property type="entry name" value="Rhodanese-like domain"/>
    <property type="match status" value="1"/>
</dbReference>
<dbReference type="Pfam" id="PF00581">
    <property type="entry name" value="Rhodanese"/>
    <property type="match status" value="1"/>
</dbReference>
<feature type="compositionally biased region" description="Low complexity" evidence="2">
    <location>
        <begin position="981"/>
        <end position="1000"/>
    </location>
</feature>
<proteinExistence type="predicted"/>
<feature type="region of interest" description="Disordered" evidence="2">
    <location>
        <begin position="1047"/>
        <end position="1075"/>
    </location>
</feature>